<gene>
    <name evidence="1" type="ORF">GQF42_19440</name>
</gene>
<proteinExistence type="predicted"/>
<evidence type="ECO:0000313" key="2">
    <source>
        <dbReference type="Proteomes" id="UP000436138"/>
    </source>
</evidence>
<dbReference type="KEGG" id="sbro:GQF42_19440"/>
<reference evidence="1 2" key="1">
    <citation type="submission" date="2019-12" db="EMBL/GenBank/DDBJ databases">
        <title>Streptomyces sp. strain T44 isolated from rhizosphere soil of Broussonetia papyrifera.</title>
        <authorList>
            <person name="Mo P."/>
        </authorList>
    </citation>
    <scope>NUCLEOTIDE SEQUENCE [LARGE SCALE GENOMIC DNA]</scope>
    <source>
        <strain evidence="1 2">T44</strain>
    </source>
</reference>
<sequence>MAELTLEALARCRAIGHGALEVAEALRAEVGKSPALGRQARGAVGGMKLYTTRVEAANAGPALTVTYVHDAPPPAPGPIRIALVPPVRFADGDAGL</sequence>
<accession>A0A6I6NAD5</accession>
<dbReference type="EMBL" id="CP047020">
    <property type="protein sequence ID" value="QHA05177.1"/>
    <property type="molecule type" value="Genomic_DNA"/>
</dbReference>
<evidence type="ECO:0000313" key="1">
    <source>
        <dbReference type="EMBL" id="QHA05177.1"/>
    </source>
</evidence>
<keyword evidence="2" id="KW-1185">Reference proteome</keyword>
<dbReference type="RefSeq" id="WP_158921622.1">
    <property type="nucleotide sequence ID" value="NZ_CP047020.1"/>
</dbReference>
<dbReference type="Proteomes" id="UP000436138">
    <property type="component" value="Chromosome"/>
</dbReference>
<organism evidence="1 2">
    <name type="scientific">Streptomyces broussonetiae</name>
    <dbReference type="NCBI Taxonomy" id="2686304"/>
    <lineage>
        <taxon>Bacteria</taxon>
        <taxon>Bacillati</taxon>
        <taxon>Actinomycetota</taxon>
        <taxon>Actinomycetes</taxon>
        <taxon>Kitasatosporales</taxon>
        <taxon>Streptomycetaceae</taxon>
        <taxon>Streptomyces</taxon>
    </lineage>
</organism>
<dbReference type="AlphaFoldDB" id="A0A6I6NAD5"/>
<name>A0A6I6NAD5_9ACTN</name>
<protein>
    <submittedName>
        <fullName evidence="1">Uncharacterized protein</fullName>
    </submittedName>
</protein>